<protein>
    <submittedName>
        <fullName evidence="1">Uncharacterized protein</fullName>
    </submittedName>
</protein>
<dbReference type="InParanoid" id="T0R1K4"/>
<dbReference type="Gene3D" id="3.40.50.150">
    <property type="entry name" value="Vaccinia Virus protein VP39"/>
    <property type="match status" value="1"/>
</dbReference>
<organism evidence="1 2">
    <name type="scientific">Saprolegnia diclina (strain VS20)</name>
    <dbReference type="NCBI Taxonomy" id="1156394"/>
    <lineage>
        <taxon>Eukaryota</taxon>
        <taxon>Sar</taxon>
        <taxon>Stramenopiles</taxon>
        <taxon>Oomycota</taxon>
        <taxon>Saprolegniomycetes</taxon>
        <taxon>Saprolegniales</taxon>
        <taxon>Saprolegniaceae</taxon>
        <taxon>Saprolegnia</taxon>
    </lineage>
</organism>
<accession>T0R1K4</accession>
<gene>
    <name evidence="1" type="ORF">SDRG_01908</name>
</gene>
<dbReference type="RefSeq" id="XP_008605685.1">
    <property type="nucleotide sequence ID" value="XM_008607463.1"/>
</dbReference>
<evidence type="ECO:0000313" key="1">
    <source>
        <dbReference type="EMBL" id="EQC40841.1"/>
    </source>
</evidence>
<dbReference type="OrthoDB" id="443981at2759"/>
<sequence>MDLEGAFDDVMTALLCADKRDVDDVARVLDSLARFVGAVDETLTATHRMTLKQVGRQWLAAVESIWYQYGLNDDAKDLEAQFEEVRGALAAVTDHPTKTLFVHESLPPVALRELSFMEAGFGWQTWGASLVLAHAIATDQVDVRGRRVLEVGCGTGLVGIVAALKGASEVVLTDFLPEVLQNARFNAEANGVRDVCRVTKLDWRSPTLDADDDDQRFDVVLAADCCYEIEHAKLLPPVFQKYLAKTSIDARVHLINALRTGFDAELNAWEAAARNANLTLANVHTIHDDSAVDNGPAAEFRYYQIANPTST</sequence>
<dbReference type="CDD" id="cd02440">
    <property type="entry name" value="AdoMet_MTases"/>
    <property type="match status" value="1"/>
</dbReference>
<dbReference type="eggNOG" id="KOG2793">
    <property type="taxonomic scope" value="Eukaryota"/>
</dbReference>
<proteinExistence type="predicted"/>
<dbReference type="InterPro" id="IPR029063">
    <property type="entry name" value="SAM-dependent_MTases_sf"/>
</dbReference>
<dbReference type="GeneID" id="19942635"/>
<dbReference type="Proteomes" id="UP000030762">
    <property type="component" value="Unassembled WGS sequence"/>
</dbReference>
<dbReference type="VEuPathDB" id="FungiDB:SDRG_01908"/>
<evidence type="ECO:0000313" key="2">
    <source>
        <dbReference type="Proteomes" id="UP000030762"/>
    </source>
</evidence>
<dbReference type="OMA" id="HAIATDQ"/>
<dbReference type="STRING" id="1156394.T0R1K4"/>
<dbReference type="Pfam" id="PF10294">
    <property type="entry name" value="Methyltransf_16"/>
    <property type="match status" value="1"/>
</dbReference>
<dbReference type="EMBL" id="JH767135">
    <property type="protein sequence ID" value="EQC40841.1"/>
    <property type="molecule type" value="Genomic_DNA"/>
</dbReference>
<dbReference type="PANTHER" id="PTHR14614">
    <property type="entry name" value="HEPATOCELLULAR CARCINOMA-ASSOCIATED ANTIGEN"/>
    <property type="match status" value="1"/>
</dbReference>
<dbReference type="AlphaFoldDB" id="T0R1K4"/>
<dbReference type="InterPro" id="IPR019410">
    <property type="entry name" value="Methyltransf_16"/>
</dbReference>
<keyword evidence="2" id="KW-1185">Reference proteome</keyword>
<reference evidence="1 2" key="1">
    <citation type="submission" date="2012-04" db="EMBL/GenBank/DDBJ databases">
        <title>The Genome Sequence of Saprolegnia declina VS20.</title>
        <authorList>
            <consortium name="The Broad Institute Genome Sequencing Platform"/>
            <person name="Russ C."/>
            <person name="Nusbaum C."/>
            <person name="Tyler B."/>
            <person name="van West P."/>
            <person name="Dieguez-Uribeondo J."/>
            <person name="de Bruijn I."/>
            <person name="Tripathy S."/>
            <person name="Jiang R."/>
            <person name="Young S.K."/>
            <person name="Zeng Q."/>
            <person name="Gargeya S."/>
            <person name="Fitzgerald M."/>
            <person name="Haas B."/>
            <person name="Abouelleil A."/>
            <person name="Alvarado L."/>
            <person name="Arachchi H.M."/>
            <person name="Berlin A."/>
            <person name="Chapman S.B."/>
            <person name="Goldberg J."/>
            <person name="Griggs A."/>
            <person name="Gujja S."/>
            <person name="Hansen M."/>
            <person name="Howarth C."/>
            <person name="Imamovic A."/>
            <person name="Larimer J."/>
            <person name="McCowen C."/>
            <person name="Montmayeur A."/>
            <person name="Murphy C."/>
            <person name="Neiman D."/>
            <person name="Pearson M."/>
            <person name="Priest M."/>
            <person name="Roberts A."/>
            <person name="Saif S."/>
            <person name="Shea T."/>
            <person name="Sisk P."/>
            <person name="Sykes S."/>
            <person name="Wortman J."/>
            <person name="Nusbaum C."/>
            <person name="Birren B."/>
        </authorList>
    </citation>
    <scope>NUCLEOTIDE SEQUENCE [LARGE SCALE GENOMIC DNA]</scope>
    <source>
        <strain evidence="1 2">VS20</strain>
    </source>
</reference>
<dbReference type="SUPFAM" id="SSF53335">
    <property type="entry name" value="S-adenosyl-L-methionine-dependent methyltransferases"/>
    <property type="match status" value="1"/>
</dbReference>
<name>T0R1K4_SAPDV</name>